<evidence type="ECO:0000256" key="3">
    <source>
        <dbReference type="ARBA" id="ARBA00022606"/>
    </source>
</evidence>
<dbReference type="PANTHER" id="PTHR21137:SF35">
    <property type="entry name" value="ODORANT RECEPTOR 19A-RELATED"/>
    <property type="match status" value="1"/>
</dbReference>
<evidence type="ECO:0000256" key="6">
    <source>
        <dbReference type="ARBA" id="ARBA00022989"/>
    </source>
</evidence>
<dbReference type="Pfam" id="PF02949">
    <property type="entry name" value="7tm_6"/>
    <property type="match status" value="1"/>
</dbReference>
<evidence type="ECO:0000256" key="8">
    <source>
        <dbReference type="ARBA" id="ARBA00023170"/>
    </source>
</evidence>
<organism evidence="11 12">
    <name type="scientific">Pogonomyrmex barbatus</name>
    <name type="common">red harvester ant</name>
    <dbReference type="NCBI Taxonomy" id="144034"/>
    <lineage>
        <taxon>Eukaryota</taxon>
        <taxon>Metazoa</taxon>
        <taxon>Ecdysozoa</taxon>
        <taxon>Arthropoda</taxon>
        <taxon>Hexapoda</taxon>
        <taxon>Insecta</taxon>
        <taxon>Pterygota</taxon>
        <taxon>Neoptera</taxon>
        <taxon>Endopterygota</taxon>
        <taxon>Hymenoptera</taxon>
        <taxon>Apocrita</taxon>
        <taxon>Aculeata</taxon>
        <taxon>Formicoidea</taxon>
        <taxon>Formicidae</taxon>
        <taxon>Myrmicinae</taxon>
        <taxon>Pogonomyrmex</taxon>
    </lineage>
</organism>
<keyword evidence="3" id="KW-0716">Sensory transduction</keyword>
<dbReference type="GO" id="GO:0005886">
    <property type="term" value="C:plasma membrane"/>
    <property type="evidence" value="ECO:0007669"/>
    <property type="project" value="UniProtKB-SubCell"/>
</dbReference>
<dbReference type="PANTHER" id="PTHR21137">
    <property type="entry name" value="ODORANT RECEPTOR"/>
    <property type="match status" value="1"/>
</dbReference>
<keyword evidence="11" id="KW-1185">Reference proteome</keyword>
<evidence type="ECO:0000256" key="4">
    <source>
        <dbReference type="ARBA" id="ARBA00022692"/>
    </source>
</evidence>
<evidence type="ECO:0000256" key="10">
    <source>
        <dbReference type="SAM" id="Phobius"/>
    </source>
</evidence>
<dbReference type="GO" id="GO:0004984">
    <property type="term" value="F:olfactory receptor activity"/>
    <property type="evidence" value="ECO:0007669"/>
    <property type="project" value="InterPro"/>
</dbReference>
<keyword evidence="5" id="KW-0552">Olfaction</keyword>
<keyword evidence="6 10" id="KW-1133">Transmembrane helix</keyword>
<evidence type="ECO:0000313" key="12">
    <source>
        <dbReference type="RefSeq" id="XP_025073196.1"/>
    </source>
</evidence>
<feature type="transmembrane region" description="Helical" evidence="10">
    <location>
        <begin position="72"/>
        <end position="94"/>
    </location>
</feature>
<evidence type="ECO:0000256" key="7">
    <source>
        <dbReference type="ARBA" id="ARBA00023136"/>
    </source>
</evidence>
<sequence length="277" mass="30994">MATCKARISDRITHVILVSHTMTCVAYCMGVIIADADITDETIDEVPLVNKLELPFSVNTRNTYRLVLITELIHMTFCNLAAGAVNAILLAMVLHIGGQIDILQYWLAQLTPEEMENKQLSVVIATQKIILKHQKIIQFSENIESLYTQIALMLFASNTMMICSLGFLIVTAIGTPDAMEQIIKSILFFATTNMEAFLFCYAGEYLNNKSKEVGFAIYNCPWYNLKPKDSRILLFIILRSQRQLALTAGKIMDLTLQSFASIMNASGSYLTVLLAMQ</sequence>
<evidence type="ECO:0000256" key="1">
    <source>
        <dbReference type="ARBA" id="ARBA00004651"/>
    </source>
</evidence>
<dbReference type="Proteomes" id="UP000504615">
    <property type="component" value="Unplaced"/>
</dbReference>
<keyword evidence="7 10" id="KW-0472">Membrane</keyword>
<keyword evidence="2" id="KW-1003">Cell membrane</keyword>
<feature type="transmembrane region" description="Helical" evidence="10">
    <location>
        <begin position="12"/>
        <end position="34"/>
    </location>
</feature>
<dbReference type="GeneID" id="105423510"/>
<keyword evidence="9" id="KW-0807">Transducer</keyword>
<comment type="subcellular location">
    <subcellularLocation>
        <location evidence="1">Cell membrane</location>
        <topology evidence="1">Multi-pass membrane protein</topology>
    </subcellularLocation>
</comment>
<dbReference type="KEGG" id="pbar:105423510"/>
<proteinExistence type="predicted"/>
<evidence type="ECO:0000256" key="2">
    <source>
        <dbReference type="ARBA" id="ARBA00022475"/>
    </source>
</evidence>
<name>A0A8N1S3C4_9HYME</name>
<dbReference type="AlphaFoldDB" id="A0A8N1S3C4"/>
<keyword evidence="4 10" id="KW-0812">Transmembrane</keyword>
<feature type="transmembrane region" description="Helical" evidence="10">
    <location>
        <begin position="150"/>
        <end position="170"/>
    </location>
</feature>
<keyword evidence="8" id="KW-0675">Receptor</keyword>
<dbReference type="OrthoDB" id="8185860at2759"/>
<evidence type="ECO:0000313" key="11">
    <source>
        <dbReference type="Proteomes" id="UP000504615"/>
    </source>
</evidence>
<dbReference type="GO" id="GO:0007165">
    <property type="term" value="P:signal transduction"/>
    <property type="evidence" value="ECO:0007669"/>
    <property type="project" value="UniProtKB-KW"/>
</dbReference>
<reference evidence="12" key="1">
    <citation type="submission" date="2025-08" db="UniProtKB">
        <authorList>
            <consortium name="RefSeq"/>
        </authorList>
    </citation>
    <scope>IDENTIFICATION</scope>
</reference>
<dbReference type="InterPro" id="IPR004117">
    <property type="entry name" value="7tm6_olfct_rcpt"/>
</dbReference>
<dbReference type="GO" id="GO:0005549">
    <property type="term" value="F:odorant binding"/>
    <property type="evidence" value="ECO:0007669"/>
    <property type="project" value="InterPro"/>
</dbReference>
<gene>
    <name evidence="12" type="primary">LOC105423510</name>
</gene>
<evidence type="ECO:0000256" key="5">
    <source>
        <dbReference type="ARBA" id="ARBA00022725"/>
    </source>
</evidence>
<protein>
    <submittedName>
        <fullName evidence="12">Odorant receptor 4-like</fullName>
    </submittedName>
</protein>
<evidence type="ECO:0000256" key="9">
    <source>
        <dbReference type="ARBA" id="ARBA00023224"/>
    </source>
</evidence>
<dbReference type="RefSeq" id="XP_025073196.1">
    <property type="nucleotide sequence ID" value="XM_025217411.1"/>
</dbReference>
<feature type="transmembrane region" description="Helical" evidence="10">
    <location>
        <begin position="182"/>
        <end position="202"/>
    </location>
</feature>
<accession>A0A8N1S3C4</accession>